<keyword evidence="1" id="KW-1133">Transmembrane helix</keyword>
<evidence type="ECO:0000313" key="4">
    <source>
        <dbReference type="Proteomes" id="UP000038040"/>
    </source>
</evidence>
<dbReference type="Gene3D" id="2.60.40.10">
    <property type="entry name" value="Immunoglobulins"/>
    <property type="match status" value="2"/>
</dbReference>
<dbReference type="GO" id="GO:0017154">
    <property type="term" value="F:semaphorin receptor activity"/>
    <property type="evidence" value="ECO:0007669"/>
    <property type="project" value="InterPro"/>
</dbReference>
<dbReference type="InterPro" id="IPR014756">
    <property type="entry name" value="Ig_E-set"/>
</dbReference>
<reference evidence="6" key="1">
    <citation type="submission" date="2016-04" db="UniProtKB">
        <authorList>
            <consortium name="WormBaseParasite"/>
        </authorList>
    </citation>
    <scope>IDENTIFICATION</scope>
</reference>
<reference evidence="3 5" key="2">
    <citation type="submission" date="2018-11" db="EMBL/GenBank/DDBJ databases">
        <authorList>
            <consortium name="Pathogen Informatics"/>
        </authorList>
    </citation>
    <scope>NUCLEOTIDE SEQUENCE [LARGE SCALE GENOMIC DNA]</scope>
</reference>
<protein>
    <submittedName>
        <fullName evidence="6">IPT/TIG domain-containing protein</fullName>
    </submittedName>
</protein>
<evidence type="ECO:0000256" key="1">
    <source>
        <dbReference type="SAM" id="Phobius"/>
    </source>
</evidence>
<feature type="transmembrane region" description="Helical" evidence="1">
    <location>
        <begin position="416"/>
        <end position="439"/>
    </location>
</feature>
<dbReference type="InterPro" id="IPR002909">
    <property type="entry name" value="IPT_dom"/>
</dbReference>
<dbReference type="Proteomes" id="UP000038040">
    <property type="component" value="Unplaced"/>
</dbReference>
<dbReference type="GO" id="GO:0030334">
    <property type="term" value="P:regulation of cell migration"/>
    <property type="evidence" value="ECO:0007669"/>
    <property type="project" value="TreeGrafter"/>
</dbReference>
<feature type="domain" description="IPT/TIG" evidence="2">
    <location>
        <begin position="135"/>
        <end position="222"/>
    </location>
</feature>
<keyword evidence="5" id="KW-1185">Reference proteome</keyword>
<proteinExistence type="predicted"/>
<dbReference type="OrthoDB" id="125363at2759"/>
<dbReference type="Gene3D" id="3.10.20.90">
    <property type="entry name" value="Phosphatidylinositol 3-kinase Catalytic Subunit, Chain A, domain 1"/>
    <property type="match status" value="1"/>
</dbReference>
<keyword evidence="1" id="KW-0812">Transmembrane</keyword>
<gene>
    <name evidence="3" type="ORF">DME_LOCUS5698</name>
</gene>
<dbReference type="InterPro" id="IPR013548">
    <property type="entry name" value="Plexin_cytoplasmic_RasGAP_dom"/>
</dbReference>
<dbReference type="Gene3D" id="1.10.506.10">
    <property type="entry name" value="GTPase Activation - p120gap, domain 1"/>
    <property type="match status" value="1"/>
</dbReference>
<dbReference type="GO" id="GO:0097374">
    <property type="term" value="P:sensory neuron axon guidance"/>
    <property type="evidence" value="ECO:0007669"/>
    <property type="project" value="TreeGrafter"/>
</dbReference>
<dbReference type="GO" id="GO:0050772">
    <property type="term" value="P:positive regulation of axonogenesis"/>
    <property type="evidence" value="ECO:0007669"/>
    <property type="project" value="TreeGrafter"/>
</dbReference>
<name>A0A158Q304_DRAME</name>
<dbReference type="GO" id="GO:0008045">
    <property type="term" value="P:motor neuron axon guidance"/>
    <property type="evidence" value="ECO:0007669"/>
    <property type="project" value="TreeGrafter"/>
</dbReference>
<dbReference type="InterPro" id="IPR008936">
    <property type="entry name" value="Rho_GTPase_activation_prot"/>
</dbReference>
<evidence type="ECO:0000313" key="3">
    <source>
        <dbReference type="EMBL" id="VDN55725.1"/>
    </source>
</evidence>
<dbReference type="WBParaSite" id="DME_0000133801-mRNA-1">
    <property type="protein sequence ID" value="DME_0000133801-mRNA-1"/>
    <property type="gene ID" value="DME_0000133801"/>
</dbReference>
<feature type="domain" description="IPT/TIG" evidence="2">
    <location>
        <begin position="45"/>
        <end position="134"/>
    </location>
</feature>
<dbReference type="GO" id="GO:0007162">
    <property type="term" value="P:negative regulation of cell adhesion"/>
    <property type="evidence" value="ECO:0007669"/>
    <property type="project" value="TreeGrafter"/>
</dbReference>
<accession>A0A158Q304</accession>
<evidence type="ECO:0000313" key="6">
    <source>
        <dbReference type="WBParaSite" id="DME_0000133801-mRNA-1"/>
    </source>
</evidence>
<dbReference type="SUPFAM" id="SSF48350">
    <property type="entry name" value="GTPase activation domain, GAP"/>
    <property type="match status" value="1"/>
</dbReference>
<dbReference type="InterPro" id="IPR013783">
    <property type="entry name" value="Ig-like_fold"/>
</dbReference>
<dbReference type="EMBL" id="UYYG01001153">
    <property type="protein sequence ID" value="VDN55725.1"/>
    <property type="molecule type" value="Genomic_DNA"/>
</dbReference>
<dbReference type="PANTHER" id="PTHR22625:SF44">
    <property type="entry name" value="PLEXIN-B"/>
    <property type="match status" value="1"/>
</dbReference>
<sequence>MASDCSTCFALDPQWKCSWCESNCKFLTECPSPQIVQSPDFLCSRPIIESFKPQVGPKEGGTVIEIRGKELGSSLSDVKDRVFVGSHRCAVINYEISTKIDCKVESGQGSGAIRLRLGQSGRRFVDSQSLYQFVDPQPKSIHPLFGPMSGGTKLTIYGSNLHIGSNVSVFIGAYRCEISPENNYDSAIMCRTSRSNEPRFAGPIRIEIDKSIRILERSFEYRHDPGNYLDSVLNPKIFFLSTSDTEEILSEMGRCHVQNATLMFCVTPRIILPPNISPLTYSRWPVGFLMDGVKSVRNLRERIQVTIVPDPQFEPLKGIKLHVPGQLFTVNGNHLSHAATADEYFIYIGTSRCTVVLIDNQQIMCRAPEHEPLATDAKGSEIEGGHPMLTIIIGSLKFELGLVEYETIGVRMPLRLLLTIIFVLIATCFLTGVILCFIYSKKRNEREKEYKKIQLKMEHLEFNVRNECKQAFAELQTDVSDAMTIDGDWIPFQEQTVFISHLLHHNITLSRSVLISAHHTPSDMFEAMRGFDSLLSNKRFLFLLIQSIENNPICSLNERSYFSSLIITSLMNDISYCTEVVFLLLNHHMNKCIRNRNAQLIFRQSSSVVEKIFAYWFSICLFDSMKSDLGQNLYLLYKALKYQIEKGPIDAINGNARYSLNEQKLLREPIDAATLHLLVIPLDGFNKSPILIRVLTCDTISQVKMKLLDILFKNEPFSSRMTIEQFDLEWNCQDGPIILHDKDRSKTNDPIRLNRVSDYNIPNNSLLSMQPNSSNFQEYNCKNFAFE</sequence>
<dbReference type="InterPro" id="IPR031148">
    <property type="entry name" value="Plexin"/>
</dbReference>
<dbReference type="SMART" id="SM00429">
    <property type="entry name" value="IPT"/>
    <property type="match status" value="2"/>
</dbReference>
<dbReference type="PANTHER" id="PTHR22625">
    <property type="entry name" value="PLEXIN"/>
    <property type="match status" value="1"/>
</dbReference>
<dbReference type="Pfam" id="PF01833">
    <property type="entry name" value="TIG"/>
    <property type="match status" value="3"/>
</dbReference>
<dbReference type="SUPFAM" id="SSF81296">
    <property type="entry name" value="E set domains"/>
    <property type="match status" value="3"/>
</dbReference>
<organism evidence="4 6">
    <name type="scientific">Dracunculus medinensis</name>
    <name type="common">Guinea worm</name>
    <dbReference type="NCBI Taxonomy" id="318479"/>
    <lineage>
        <taxon>Eukaryota</taxon>
        <taxon>Metazoa</taxon>
        <taxon>Ecdysozoa</taxon>
        <taxon>Nematoda</taxon>
        <taxon>Chromadorea</taxon>
        <taxon>Rhabditida</taxon>
        <taxon>Spirurina</taxon>
        <taxon>Dracunculoidea</taxon>
        <taxon>Dracunculidae</taxon>
        <taxon>Dracunculus</taxon>
    </lineage>
</organism>
<dbReference type="STRING" id="318479.A0A158Q304"/>
<dbReference type="GO" id="GO:0002116">
    <property type="term" value="C:semaphorin receptor complex"/>
    <property type="evidence" value="ECO:0007669"/>
    <property type="project" value="TreeGrafter"/>
</dbReference>
<dbReference type="Proteomes" id="UP000274756">
    <property type="component" value="Unassembled WGS sequence"/>
</dbReference>
<dbReference type="Pfam" id="PF08337">
    <property type="entry name" value="Plexin_cytopl"/>
    <property type="match status" value="1"/>
</dbReference>
<evidence type="ECO:0000313" key="5">
    <source>
        <dbReference type="Proteomes" id="UP000274756"/>
    </source>
</evidence>
<dbReference type="GO" id="GO:0008360">
    <property type="term" value="P:regulation of cell shape"/>
    <property type="evidence" value="ECO:0007669"/>
    <property type="project" value="TreeGrafter"/>
</dbReference>
<keyword evidence="1" id="KW-0472">Membrane</keyword>
<dbReference type="GO" id="GO:0005886">
    <property type="term" value="C:plasma membrane"/>
    <property type="evidence" value="ECO:0007669"/>
    <property type="project" value="TreeGrafter"/>
</dbReference>
<evidence type="ECO:0000259" key="2">
    <source>
        <dbReference type="SMART" id="SM00429"/>
    </source>
</evidence>
<dbReference type="AlphaFoldDB" id="A0A158Q304"/>